<dbReference type="GO" id="GO:0015074">
    <property type="term" value="P:DNA integration"/>
    <property type="evidence" value="ECO:0007669"/>
    <property type="project" value="InterPro"/>
</dbReference>
<dbReference type="GO" id="GO:0003677">
    <property type="term" value="F:DNA binding"/>
    <property type="evidence" value="ECO:0007669"/>
    <property type="project" value="InterPro"/>
</dbReference>
<proteinExistence type="predicted"/>
<dbReference type="EMBL" id="CP097899">
    <property type="protein sequence ID" value="URN96222.1"/>
    <property type="molecule type" value="Genomic_DNA"/>
</dbReference>
<dbReference type="InterPro" id="IPR013762">
    <property type="entry name" value="Integrase-like_cat_sf"/>
</dbReference>
<evidence type="ECO:0000313" key="3">
    <source>
        <dbReference type="Proteomes" id="UP001056756"/>
    </source>
</evidence>
<dbReference type="Proteomes" id="UP001056756">
    <property type="component" value="Chromosome"/>
</dbReference>
<name>A0A9J6ZJB9_9BACL</name>
<protein>
    <submittedName>
        <fullName evidence="2">Uncharacterized protein</fullName>
    </submittedName>
</protein>
<dbReference type="InterPro" id="IPR011010">
    <property type="entry name" value="DNA_brk_join_enz"/>
</dbReference>
<evidence type="ECO:0000256" key="1">
    <source>
        <dbReference type="ARBA" id="ARBA00023172"/>
    </source>
</evidence>
<gene>
    <name evidence="2" type="ORF">NAG76_08335</name>
</gene>
<dbReference type="Gene3D" id="1.10.443.10">
    <property type="entry name" value="Intergrase catalytic core"/>
    <property type="match status" value="1"/>
</dbReference>
<keyword evidence="1" id="KW-0233">DNA recombination</keyword>
<reference evidence="2" key="1">
    <citation type="submission" date="2022-05" db="EMBL/GenBank/DDBJ databases">
        <title>Novel bacterial taxa in a minimal lignocellulolytic consortium and its capacity to transform plastics disclosed by genome-resolved metagenomics.</title>
        <authorList>
            <person name="Rodriguez C.A.D."/>
            <person name="Diaz-Garcia L."/>
            <person name="Herrera K."/>
            <person name="Tarazona N.A."/>
            <person name="Sproer C."/>
            <person name="Overmann J."/>
            <person name="Jimenez D.J."/>
        </authorList>
    </citation>
    <scope>NUCLEOTIDE SEQUENCE</scope>
    <source>
        <strain evidence="2">MAG5</strain>
    </source>
</reference>
<dbReference type="GO" id="GO:0006310">
    <property type="term" value="P:DNA recombination"/>
    <property type="evidence" value="ECO:0007669"/>
    <property type="project" value="UniProtKB-KW"/>
</dbReference>
<accession>A0A9J6ZJB9</accession>
<dbReference type="AlphaFoldDB" id="A0A9J6ZJB9"/>
<dbReference type="KEGG" id="plig:NAG76_08335"/>
<organism evidence="2 3">
    <name type="scientific">Candidatus Pristimantibacillus lignocellulolyticus</name>
    <dbReference type="NCBI Taxonomy" id="2994561"/>
    <lineage>
        <taxon>Bacteria</taxon>
        <taxon>Bacillati</taxon>
        <taxon>Bacillota</taxon>
        <taxon>Bacilli</taxon>
        <taxon>Bacillales</taxon>
        <taxon>Paenibacillaceae</taxon>
        <taxon>Candidatus Pristimantibacillus</taxon>
    </lineage>
</organism>
<sequence length="277" mass="32233">MYCEIDKVRDLIGKLGKRLNNAEFYTPKVLKFFNGFLDEDVPLDAITYKDINTYLYEHLTSDRVNQYYGLKKFFEFTYIEKKTQDVMSKVNPPVLNAMKYQYISEEHVKKFKEFVFNEHEDIKERLLLGFFVFTGLTRGFIWSLKNRDIIESKDFLSVTISINNPEAVIPVTPKFAKVLIDYKSTLNITDLNKQIFDVTRGEAVNKILNELSVKIVGKKYPPTEYSYTFINRCLDMSDDIEAISKLVLKGASGIMKHKNSEAEVVYNRQKNIVGTLF</sequence>
<dbReference type="SUPFAM" id="SSF56349">
    <property type="entry name" value="DNA breaking-rejoining enzymes"/>
    <property type="match status" value="1"/>
</dbReference>
<evidence type="ECO:0000313" key="2">
    <source>
        <dbReference type="EMBL" id="URN96222.1"/>
    </source>
</evidence>